<evidence type="ECO:0000256" key="1">
    <source>
        <dbReference type="SAM" id="MobiDB-lite"/>
    </source>
</evidence>
<proteinExistence type="predicted"/>
<evidence type="ECO:0000313" key="3">
    <source>
        <dbReference type="Proteomes" id="UP000545493"/>
    </source>
</evidence>
<reference evidence="2 3" key="1">
    <citation type="submission" date="2020-03" db="EMBL/GenBank/DDBJ databases">
        <title>Sequencing the genomes of 1000 actinobacteria strains.</title>
        <authorList>
            <person name="Klenk H.-P."/>
        </authorList>
    </citation>
    <scope>NUCLEOTIDE SEQUENCE [LARGE SCALE GENOMIC DNA]</scope>
    <source>
        <strain evidence="2 3">DSM 45685</strain>
    </source>
</reference>
<sequence length="116" mass="11839">MAVGELFTVVKDAVSVKRVYSEPIERDGVVVVTAASVGGGGGAGHSDDQKGQQGEGGGFGLGGAPTGAYVLKDGNVRWVPAVDVNRMLMLVAAVAMTLLFTRARIARARAKAHSAS</sequence>
<organism evidence="2 3">
    <name type="scientific">Saccharomonospora amisosensis</name>
    <dbReference type="NCBI Taxonomy" id="1128677"/>
    <lineage>
        <taxon>Bacteria</taxon>
        <taxon>Bacillati</taxon>
        <taxon>Actinomycetota</taxon>
        <taxon>Actinomycetes</taxon>
        <taxon>Pseudonocardiales</taxon>
        <taxon>Pseudonocardiaceae</taxon>
        <taxon>Saccharomonospora</taxon>
    </lineage>
</organism>
<keyword evidence="3" id="KW-1185">Reference proteome</keyword>
<dbReference type="AlphaFoldDB" id="A0A7X5ZRB5"/>
<dbReference type="EMBL" id="JAAOYM010000001">
    <property type="protein sequence ID" value="NIJ12356.1"/>
    <property type="molecule type" value="Genomic_DNA"/>
</dbReference>
<name>A0A7X5ZRB5_9PSEU</name>
<protein>
    <submittedName>
        <fullName evidence="2">Putative spore protein YtfJ</fullName>
    </submittedName>
</protein>
<feature type="region of interest" description="Disordered" evidence="1">
    <location>
        <begin position="38"/>
        <end position="59"/>
    </location>
</feature>
<gene>
    <name evidence="2" type="ORF">FHU38_002700</name>
</gene>
<dbReference type="RefSeq" id="WP_167170984.1">
    <property type="nucleotide sequence ID" value="NZ_JAAOYM010000001.1"/>
</dbReference>
<comment type="caution">
    <text evidence="2">The sequence shown here is derived from an EMBL/GenBank/DDBJ whole genome shotgun (WGS) entry which is preliminary data.</text>
</comment>
<evidence type="ECO:0000313" key="2">
    <source>
        <dbReference type="EMBL" id="NIJ12356.1"/>
    </source>
</evidence>
<accession>A0A7X5ZRB5</accession>
<dbReference type="Proteomes" id="UP000545493">
    <property type="component" value="Unassembled WGS sequence"/>
</dbReference>